<keyword evidence="3" id="KW-0472">Membrane</keyword>
<dbReference type="PANTHER" id="PTHR45138">
    <property type="entry name" value="REGULATORY COMPONENTS OF SENSORY TRANSDUCTION SYSTEM"/>
    <property type="match status" value="1"/>
</dbReference>
<evidence type="ECO:0000256" key="1">
    <source>
        <dbReference type="ARBA" id="ARBA00012528"/>
    </source>
</evidence>
<reference evidence="5 6" key="1">
    <citation type="submission" date="2020-08" db="EMBL/GenBank/DDBJ databases">
        <title>Genomic Encyclopedia of Type Strains, Phase IV (KMG-IV): sequencing the most valuable type-strain genomes for metagenomic binning, comparative biology and taxonomic classification.</title>
        <authorList>
            <person name="Goeker M."/>
        </authorList>
    </citation>
    <scope>NUCLEOTIDE SEQUENCE [LARGE SCALE GENOMIC DNA]</scope>
    <source>
        <strain evidence="5 6">DSM 103733</strain>
    </source>
</reference>
<dbReference type="PROSITE" id="PS50887">
    <property type="entry name" value="GGDEF"/>
    <property type="match status" value="1"/>
</dbReference>
<dbReference type="EC" id="2.7.7.65" evidence="1"/>
<dbReference type="InterPro" id="IPR050469">
    <property type="entry name" value="Diguanylate_Cyclase"/>
</dbReference>
<keyword evidence="3" id="KW-1133">Transmembrane helix</keyword>
<dbReference type="InterPro" id="IPR029787">
    <property type="entry name" value="Nucleotide_cyclase"/>
</dbReference>
<accession>A0A841JL72</accession>
<name>A0A841JL72_9BACT</name>
<dbReference type="GO" id="GO:1902201">
    <property type="term" value="P:negative regulation of bacterial-type flagellum-dependent cell motility"/>
    <property type="evidence" value="ECO:0007669"/>
    <property type="project" value="TreeGrafter"/>
</dbReference>
<dbReference type="EMBL" id="JACHEK010000001">
    <property type="protein sequence ID" value="MBB6142096.1"/>
    <property type="molecule type" value="Genomic_DNA"/>
</dbReference>
<dbReference type="InterPro" id="IPR000160">
    <property type="entry name" value="GGDEF_dom"/>
</dbReference>
<sequence length="562" mass="62805">MPIALSNTLPGKNRAVQLLILAALGACICVAAAGWLHYSAAKKLNESRDWIEHSQTVMSSLRSESQVADRIDTATRLFQLTKDEENIRSAQTSQVSFNSGALRLQDLTSDNPRQNGQARKLVVCADSLGKAIGRLKEQGDAVTNPLSQCRLILGTLQEVERELLSQRTDESKLNSQRSIILSVSFTVLSILVILALFGFLLRDAVRRKQYERRLYEANEKLASTVRALERQAKESTLLTSVRDELQLCVRLAQAQECAIRYFEQLLPGTSGSICLTNNTRHMVEEVASWGSSTLVMDAFTLEGCCGLRSGRMRWRRPMQSEVHCTHFNGHVPEYYVCIPLAAYGDTLGVVYIECLSPGVAAMVDANMAPIEQIVELASISFAGLNLRSRLEQQSIRDGLTGLFNRHYMEMALDRELRRGARHNKPVAVMMMDIDHFKRFNDTYGHEAGDTVLRELAENFLQAVRNEDILCRFGGEEFVAILPELDLEAAMQRAEGLRTMVSEMRIYNRGECLPEVTTSIGVAIYPQHAETVEEILRSADRALYEAKHLGRNRVVPAESVLLA</sequence>
<dbReference type="PANTHER" id="PTHR45138:SF9">
    <property type="entry name" value="DIGUANYLATE CYCLASE DGCM-RELATED"/>
    <property type="match status" value="1"/>
</dbReference>
<evidence type="ECO:0000256" key="3">
    <source>
        <dbReference type="SAM" id="Phobius"/>
    </source>
</evidence>
<dbReference type="NCBIfam" id="TIGR00254">
    <property type="entry name" value="GGDEF"/>
    <property type="match status" value="1"/>
</dbReference>
<comment type="catalytic activity">
    <reaction evidence="2">
        <text>2 GTP = 3',3'-c-di-GMP + 2 diphosphate</text>
        <dbReference type="Rhea" id="RHEA:24898"/>
        <dbReference type="ChEBI" id="CHEBI:33019"/>
        <dbReference type="ChEBI" id="CHEBI:37565"/>
        <dbReference type="ChEBI" id="CHEBI:58805"/>
        <dbReference type="EC" id="2.7.7.65"/>
    </reaction>
</comment>
<evidence type="ECO:0000256" key="2">
    <source>
        <dbReference type="ARBA" id="ARBA00034247"/>
    </source>
</evidence>
<dbReference type="SMART" id="SM00267">
    <property type="entry name" value="GGDEF"/>
    <property type="match status" value="1"/>
</dbReference>
<evidence type="ECO:0000259" key="4">
    <source>
        <dbReference type="PROSITE" id="PS50887"/>
    </source>
</evidence>
<keyword evidence="6" id="KW-1185">Reference proteome</keyword>
<dbReference type="AlphaFoldDB" id="A0A841JL72"/>
<evidence type="ECO:0000313" key="5">
    <source>
        <dbReference type="EMBL" id="MBB6142096.1"/>
    </source>
</evidence>
<dbReference type="SUPFAM" id="SSF55073">
    <property type="entry name" value="Nucleotide cyclase"/>
    <property type="match status" value="1"/>
</dbReference>
<dbReference type="Pfam" id="PF00990">
    <property type="entry name" value="GGDEF"/>
    <property type="match status" value="1"/>
</dbReference>
<dbReference type="GO" id="GO:0052621">
    <property type="term" value="F:diguanylate cyclase activity"/>
    <property type="evidence" value="ECO:0007669"/>
    <property type="project" value="UniProtKB-EC"/>
</dbReference>
<dbReference type="GO" id="GO:0043709">
    <property type="term" value="P:cell adhesion involved in single-species biofilm formation"/>
    <property type="evidence" value="ECO:0007669"/>
    <property type="project" value="TreeGrafter"/>
</dbReference>
<proteinExistence type="predicted"/>
<feature type="domain" description="GGDEF" evidence="4">
    <location>
        <begin position="424"/>
        <end position="558"/>
    </location>
</feature>
<dbReference type="FunFam" id="3.30.70.270:FF:000001">
    <property type="entry name" value="Diguanylate cyclase domain protein"/>
    <property type="match status" value="1"/>
</dbReference>
<gene>
    <name evidence="5" type="ORF">HNQ77_000034</name>
</gene>
<keyword evidence="3" id="KW-0812">Transmembrane</keyword>
<dbReference type="GO" id="GO:0005886">
    <property type="term" value="C:plasma membrane"/>
    <property type="evidence" value="ECO:0007669"/>
    <property type="project" value="TreeGrafter"/>
</dbReference>
<organism evidence="5 6">
    <name type="scientific">Silvibacterium bohemicum</name>
    <dbReference type="NCBI Taxonomy" id="1577686"/>
    <lineage>
        <taxon>Bacteria</taxon>
        <taxon>Pseudomonadati</taxon>
        <taxon>Acidobacteriota</taxon>
        <taxon>Terriglobia</taxon>
        <taxon>Terriglobales</taxon>
        <taxon>Acidobacteriaceae</taxon>
        <taxon>Silvibacterium</taxon>
    </lineage>
</organism>
<dbReference type="Gene3D" id="3.30.70.270">
    <property type="match status" value="1"/>
</dbReference>
<feature type="transmembrane region" description="Helical" evidence="3">
    <location>
        <begin position="15"/>
        <end position="38"/>
    </location>
</feature>
<dbReference type="RefSeq" id="WP_050057369.1">
    <property type="nucleotide sequence ID" value="NZ_JACHEK010000001.1"/>
</dbReference>
<dbReference type="CDD" id="cd01949">
    <property type="entry name" value="GGDEF"/>
    <property type="match status" value="1"/>
</dbReference>
<dbReference type="InterPro" id="IPR043128">
    <property type="entry name" value="Rev_trsase/Diguanyl_cyclase"/>
</dbReference>
<comment type="caution">
    <text evidence="5">The sequence shown here is derived from an EMBL/GenBank/DDBJ whole genome shotgun (WGS) entry which is preliminary data.</text>
</comment>
<dbReference type="Proteomes" id="UP000538666">
    <property type="component" value="Unassembled WGS sequence"/>
</dbReference>
<protein>
    <recommendedName>
        <fullName evidence="1">diguanylate cyclase</fullName>
        <ecNumber evidence="1">2.7.7.65</ecNumber>
    </recommendedName>
</protein>
<feature type="transmembrane region" description="Helical" evidence="3">
    <location>
        <begin position="179"/>
        <end position="201"/>
    </location>
</feature>
<evidence type="ECO:0000313" key="6">
    <source>
        <dbReference type="Proteomes" id="UP000538666"/>
    </source>
</evidence>